<protein>
    <submittedName>
        <fullName evidence="1">Uncharacterized protein</fullName>
    </submittedName>
</protein>
<evidence type="ECO:0000313" key="1">
    <source>
        <dbReference type="EMBL" id="JAH48360.1"/>
    </source>
</evidence>
<organism evidence="1">
    <name type="scientific">Anguilla anguilla</name>
    <name type="common">European freshwater eel</name>
    <name type="synonym">Muraena anguilla</name>
    <dbReference type="NCBI Taxonomy" id="7936"/>
    <lineage>
        <taxon>Eukaryota</taxon>
        <taxon>Metazoa</taxon>
        <taxon>Chordata</taxon>
        <taxon>Craniata</taxon>
        <taxon>Vertebrata</taxon>
        <taxon>Euteleostomi</taxon>
        <taxon>Actinopterygii</taxon>
        <taxon>Neopterygii</taxon>
        <taxon>Teleostei</taxon>
        <taxon>Anguilliformes</taxon>
        <taxon>Anguillidae</taxon>
        <taxon>Anguilla</taxon>
    </lineage>
</organism>
<accession>A0A0E9T5X8</accession>
<sequence>MISILYGEGSMCGVRVLASPPQRYFRTGVLNPGPGEPRAFKANWTTVLLG</sequence>
<name>A0A0E9T5X8_ANGAN</name>
<dbReference type="EMBL" id="GBXM01060217">
    <property type="protein sequence ID" value="JAH48360.1"/>
    <property type="molecule type" value="Transcribed_RNA"/>
</dbReference>
<dbReference type="AlphaFoldDB" id="A0A0E9T5X8"/>
<proteinExistence type="predicted"/>
<reference evidence="1" key="1">
    <citation type="submission" date="2014-11" db="EMBL/GenBank/DDBJ databases">
        <authorList>
            <person name="Amaro Gonzalez C."/>
        </authorList>
    </citation>
    <scope>NUCLEOTIDE SEQUENCE</scope>
</reference>
<reference evidence="1" key="2">
    <citation type="journal article" date="2015" name="Fish Shellfish Immunol.">
        <title>Early steps in the European eel (Anguilla anguilla)-Vibrio vulnificus interaction in the gills: Role of the RtxA13 toxin.</title>
        <authorList>
            <person name="Callol A."/>
            <person name="Pajuelo D."/>
            <person name="Ebbesson L."/>
            <person name="Teles M."/>
            <person name="MacKenzie S."/>
            <person name="Amaro C."/>
        </authorList>
    </citation>
    <scope>NUCLEOTIDE SEQUENCE</scope>
</reference>